<feature type="transmembrane region" description="Helical" evidence="6">
    <location>
        <begin position="55"/>
        <end position="76"/>
    </location>
</feature>
<evidence type="ECO:0000256" key="3">
    <source>
        <dbReference type="ARBA" id="ARBA00022692"/>
    </source>
</evidence>
<comment type="subcellular location">
    <subcellularLocation>
        <location evidence="1">Membrane</location>
        <topology evidence="1">Multi-pass membrane protein</topology>
    </subcellularLocation>
</comment>
<dbReference type="CDD" id="cd16914">
    <property type="entry name" value="EcfT"/>
    <property type="match status" value="1"/>
</dbReference>
<accession>A0A833A186</accession>
<sequence>MTRSLDRAVEGLLESLRDATTALAMGEGVVRPHRSELVFLTLVAGVTLVSATDSILPALAGLAGSIAPLVYILSVHRGRSRWLVVQPLVYAVVASLIISLPLILGGSHSEAVSFILRITASATMVMSVARLVGWRNLAEGMQRLGVPREFTESMYLVLRYTPLLAAEVLRLLVARKARSLSGQGLREEWRLLATAAGELLTRSVQRALALSMALEARNFSYNRSSPAGRGRISLSEALAYLPSMTVIAALGLSLVASH</sequence>
<name>A0A833A186_9CREN</name>
<dbReference type="Proteomes" id="UP000600071">
    <property type="component" value="Unassembled WGS sequence"/>
</dbReference>
<evidence type="ECO:0000256" key="6">
    <source>
        <dbReference type="SAM" id="Phobius"/>
    </source>
</evidence>
<protein>
    <recommendedName>
        <fullName evidence="9">Cobalt ABC transporter permease</fullName>
    </recommendedName>
</protein>
<dbReference type="AlphaFoldDB" id="A0A833A186"/>
<reference evidence="7" key="1">
    <citation type="journal article" date="2020" name="ISME J.">
        <title>Gammaproteobacteria mediating utilization of methyl-, sulfur- and petroleum organic compounds in deep ocean hydrothermal plumes.</title>
        <authorList>
            <person name="Zhou Z."/>
            <person name="Liu Y."/>
            <person name="Pan J."/>
            <person name="Cron B.R."/>
            <person name="Toner B.M."/>
            <person name="Anantharaman K."/>
            <person name="Breier J.A."/>
            <person name="Dick G.J."/>
            <person name="Li M."/>
        </authorList>
    </citation>
    <scope>NUCLEOTIDE SEQUENCE</scope>
    <source>
        <strain evidence="7">SZUA-1523</strain>
    </source>
</reference>
<dbReference type="EMBL" id="DQVR01000037">
    <property type="protein sequence ID" value="HIQ23731.1"/>
    <property type="molecule type" value="Genomic_DNA"/>
</dbReference>
<feature type="transmembrane region" description="Helical" evidence="6">
    <location>
        <begin position="237"/>
        <end position="256"/>
    </location>
</feature>
<dbReference type="GO" id="GO:0005886">
    <property type="term" value="C:plasma membrane"/>
    <property type="evidence" value="ECO:0007669"/>
    <property type="project" value="UniProtKB-ARBA"/>
</dbReference>
<evidence type="ECO:0008006" key="9">
    <source>
        <dbReference type="Google" id="ProtNLM"/>
    </source>
</evidence>
<feature type="transmembrane region" description="Helical" evidence="6">
    <location>
        <begin position="114"/>
        <end position="133"/>
    </location>
</feature>
<evidence type="ECO:0000313" key="7">
    <source>
        <dbReference type="EMBL" id="HIQ23731.1"/>
    </source>
</evidence>
<dbReference type="InterPro" id="IPR051611">
    <property type="entry name" value="ECF_transporter_component"/>
</dbReference>
<keyword evidence="3 6" id="KW-0812">Transmembrane</keyword>
<keyword evidence="2" id="KW-1003">Cell membrane</keyword>
<organism evidence="7 8">
    <name type="scientific">Pyrodictium delaneyi</name>
    <dbReference type="NCBI Taxonomy" id="1273541"/>
    <lineage>
        <taxon>Archaea</taxon>
        <taxon>Thermoproteota</taxon>
        <taxon>Thermoprotei</taxon>
        <taxon>Desulfurococcales</taxon>
        <taxon>Pyrodictiaceae</taxon>
        <taxon>Pyrodictium</taxon>
    </lineage>
</organism>
<evidence type="ECO:0000256" key="5">
    <source>
        <dbReference type="ARBA" id="ARBA00023136"/>
    </source>
</evidence>
<dbReference type="PANTHER" id="PTHR34857:SF2">
    <property type="entry name" value="SLL0384 PROTEIN"/>
    <property type="match status" value="1"/>
</dbReference>
<keyword evidence="4 6" id="KW-1133">Transmembrane helix</keyword>
<evidence type="ECO:0000256" key="4">
    <source>
        <dbReference type="ARBA" id="ARBA00022989"/>
    </source>
</evidence>
<evidence type="ECO:0000256" key="1">
    <source>
        <dbReference type="ARBA" id="ARBA00004141"/>
    </source>
</evidence>
<dbReference type="InterPro" id="IPR003339">
    <property type="entry name" value="ABC/ECF_trnsptr_transmembrane"/>
</dbReference>
<feature type="transmembrane region" description="Helical" evidence="6">
    <location>
        <begin position="88"/>
        <end position="108"/>
    </location>
</feature>
<evidence type="ECO:0000313" key="8">
    <source>
        <dbReference type="Proteomes" id="UP000600071"/>
    </source>
</evidence>
<comment type="caution">
    <text evidence="7">The sequence shown here is derived from an EMBL/GenBank/DDBJ whole genome shotgun (WGS) entry which is preliminary data.</text>
</comment>
<evidence type="ECO:0000256" key="2">
    <source>
        <dbReference type="ARBA" id="ARBA00022475"/>
    </source>
</evidence>
<proteinExistence type="predicted"/>
<gene>
    <name evidence="7" type="ORF">EYH50_01620</name>
</gene>
<keyword evidence="5 6" id="KW-0472">Membrane</keyword>
<dbReference type="PANTHER" id="PTHR34857">
    <property type="entry name" value="SLL0384 PROTEIN"/>
    <property type="match status" value="1"/>
</dbReference>
<dbReference type="Pfam" id="PF02361">
    <property type="entry name" value="CbiQ"/>
    <property type="match status" value="1"/>
</dbReference>